<feature type="domain" description="Baseplate hub protein gp44/GpP-like C-terminal" evidence="2">
    <location>
        <begin position="269"/>
        <end position="351"/>
    </location>
</feature>
<dbReference type="Gene3D" id="3.55.50.10">
    <property type="entry name" value="Baseplate protein-like domains"/>
    <property type="match status" value="1"/>
</dbReference>
<organism evidence="4 5">
    <name type="scientific">Caballeronia fortuita</name>
    <dbReference type="NCBI Taxonomy" id="1777138"/>
    <lineage>
        <taxon>Bacteria</taxon>
        <taxon>Pseudomonadati</taxon>
        <taxon>Pseudomonadota</taxon>
        <taxon>Betaproteobacteria</taxon>
        <taxon>Burkholderiales</taxon>
        <taxon>Burkholderiaceae</taxon>
        <taxon>Caballeronia</taxon>
    </lineage>
</organism>
<reference evidence="4" key="1">
    <citation type="submission" date="2016-01" db="EMBL/GenBank/DDBJ databases">
        <authorList>
            <person name="Peeters C."/>
        </authorList>
    </citation>
    <scope>NUCLEOTIDE SEQUENCE</scope>
    <source>
        <strain evidence="4">LMG 29320</strain>
    </source>
</reference>
<dbReference type="Pfam" id="PF21683">
    <property type="entry name" value="GpP-like_1st"/>
    <property type="match status" value="1"/>
</dbReference>
<protein>
    <submittedName>
        <fullName evidence="4">Phage late control gene D protein (GPD)</fullName>
    </submittedName>
</protein>
<comment type="caution">
    <text evidence="4">The sequence shown here is derived from an EMBL/GenBank/DDBJ whole genome shotgun (WGS) entry which is preliminary data.</text>
</comment>
<dbReference type="InterPro" id="IPR026276">
    <property type="entry name" value="Baseplate_GpP"/>
</dbReference>
<sequence>MNSLVVTLPESNISITGWKSARVTRSIESCTGSFVLEMTERFPEEVDEASLIGGTPIRIAIDADNLLLTGYVDTVEYIITPHEHLVRATGRGRCQDLIDCSAPVDRILANSRIDAVCRELVQNFGESKTQKIDVVVSASLQAVIDDLPTIPFQLISITETPWEIIERCCRYSGVLAFELEDGSLCLALAGDALGSTGLEIGKNVESAVSVKSSLGRFSRVSGVLTNYNNATDIGVNLLPEYTAYDPGVKRYRPKFIVSEQPSSDRTYLQRRVDWQIARAYGMSRQVRVLVDSWTDSSGSPWYLNYQVPVTMPLLKIPEKTLLLITEISFILDENGTHTELLLAPRQAYLPEPLVLQRIDPDIAPA</sequence>
<dbReference type="InterPro" id="IPR053981">
    <property type="entry name" value="Gp44/GpP-like_2nd"/>
</dbReference>
<gene>
    <name evidence="4" type="ORF">AWB77_04776</name>
</gene>
<dbReference type="AlphaFoldDB" id="A0A158D148"/>
<evidence type="ECO:0000259" key="1">
    <source>
        <dbReference type="Pfam" id="PF21683"/>
    </source>
</evidence>
<dbReference type="SUPFAM" id="SSF69279">
    <property type="entry name" value="Phage tail proteins"/>
    <property type="match status" value="2"/>
</dbReference>
<feature type="domain" description="Baseplate hub protein gp44-like N-terminal" evidence="1">
    <location>
        <begin position="15"/>
        <end position="91"/>
    </location>
</feature>
<feature type="domain" description="Baseplate hub protein gp44/GpP-like second" evidence="3">
    <location>
        <begin position="94"/>
        <end position="186"/>
    </location>
</feature>
<dbReference type="InterPro" id="IPR053982">
    <property type="entry name" value="Gp44/GpP-like_C"/>
</dbReference>
<evidence type="ECO:0000259" key="3">
    <source>
        <dbReference type="Pfam" id="PF22255"/>
    </source>
</evidence>
<evidence type="ECO:0000313" key="4">
    <source>
        <dbReference type="EMBL" id="SAK88372.1"/>
    </source>
</evidence>
<dbReference type="Gene3D" id="2.30.300.10">
    <property type="entry name" value="Baseplate protein-like domain - beta roll fold"/>
    <property type="match status" value="1"/>
</dbReference>
<evidence type="ECO:0000313" key="5">
    <source>
        <dbReference type="Proteomes" id="UP000054903"/>
    </source>
</evidence>
<accession>A0A158D148</accession>
<name>A0A158D148_9BURK</name>
<dbReference type="Proteomes" id="UP000054903">
    <property type="component" value="Unassembled WGS sequence"/>
</dbReference>
<dbReference type="InterPro" id="IPR049354">
    <property type="entry name" value="GpP-like_N"/>
</dbReference>
<proteinExistence type="predicted"/>
<dbReference type="Pfam" id="PF21929">
    <property type="entry name" value="GpP_4th"/>
    <property type="match status" value="1"/>
</dbReference>
<keyword evidence="5" id="KW-1185">Reference proteome</keyword>
<dbReference type="PIRSF" id="PIRSF004440">
    <property type="entry name" value="GpP"/>
    <property type="match status" value="1"/>
</dbReference>
<dbReference type="EMBL" id="FCNX02000013">
    <property type="protein sequence ID" value="SAK88372.1"/>
    <property type="molecule type" value="Genomic_DNA"/>
</dbReference>
<dbReference type="STRING" id="1777138.AWB77_04776"/>
<evidence type="ECO:0000259" key="2">
    <source>
        <dbReference type="Pfam" id="PF21929"/>
    </source>
</evidence>
<dbReference type="Gene3D" id="3.30.1920.10">
    <property type="entry name" value="Baseplate protein-like domains - 2 layer sandwich fold"/>
    <property type="match status" value="1"/>
</dbReference>
<dbReference type="InterPro" id="IPR023399">
    <property type="entry name" value="Baseplate-like_2-layer_sand"/>
</dbReference>
<dbReference type="Pfam" id="PF22255">
    <property type="entry name" value="Gp44-like_2nd"/>
    <property type="match status" value="1"/>
</dbReference>